<feature type="region of interest" description="Disordered" evidence="1">
    <location>
        <begin position="608"/>
        <end position="636"/>
    </location>
</feature>
<feature type="domain" description="PH" evidence="2">
    <location>
        <begin position="1481"/>
        <end position="1568"/>
    </location>
</feature>
<dbReference type="InterPro" id="IPR001849">
    <property type="entry name" value="PH_domain"/>
</dbReference>
<feature type="compositionally biased region" description="Basic and acidic residues" evidence="1">
    <location>
        <begin position="884"/>
        <end position="893"/>
    </location>
</feature>
<keyword evidence="6" id="KW-1185">Reference proteome</keyword>
<dbReference type="PROSITE" id="PS50003">
    <property type="entry name" value="PH_DOMAIN"/>
    <property type="match status" value="2"/>
</dbReference>
<evidence type="ECO:0000259" key="3">
    <source>
        <dbReference type="PROSITE" id="PS50106"/>
    </source>
</evidence>
<feature type="region of interest" description="Disordered" evidence="1">
    <location>
        <begin position="706"/>
        <end position="752"/>
    </location>
</feature>
<feature type="compositionally biased region" description="Polar residues" evidence="1">
    <location>
        <begin position="608"/>
        <end position="619"/>
    </location>
</feature>
<feature type="domain" description="PDZ" evidence="3">
    <location>
        <begin position="1270"/>
        <end position="1347"/>
    </location>
</feature>
<feature type="domain" description="PH" evidence="2">
    <location>
        <begin position="1360"/>
        <end position="1459"/>
    </location>
</feature>
<dbReference type="OrthoDB" id="2157866at2759"/>
<dbReference type="Gene3D" id="2.30.42.10">
    <property type="match status" value="1"/>
</dbReference>
<reference evidence="4" key="1">
    <citation type="submission" date="2007-03" db="EMBL/GenBank/DDBJ databases">
        <title>Annotation of Culex pipiens quinquefasciatus.</title>
        <authorList>
            <consortium name="The Broad Institute Genome Sequencing Platform"/>
            <person name="Atkinson P.W."/>
            <person name="Hemingway J."/>
            <person name="Christensen B.M."/>
            <person name="Higgs S."/>
            <person name="Kodira C."/>
            <person name="Hannick L."/>
            <person name="Megy K."/>
            <person name="O'Leary S."/>
            <person name="Pearson M."/>
            <person name="Haas B.J."/>
            <person name="Mauceli E."/>
            <person name="Wortman J.R."/>
            <person name="Lee N.H."/>
            <person name="Guigo R."/>
            <person name="Stanke M."/>
            <person name="Alvarado L."/>
            <person name="Amedeo P."/>
            <person name="Antoine C.H."/>
            <person name="Arensburger P."/>
            <person name="Bidwell S.L."/>
            <person name="Crawford M."/>
            <person name="Camaro F."/>
            <person name="Devon K."/>
            <person name="Engels R."/>
            <person name="Hammond M."/>
            <person name="Howarth C."/>
            <person name="Koehrsen M."/>
            <person name="Lawson D."/>
            <person name="Montgomery P."/>
            <person name="Nene V."/>
            <person name="Nusbaum C."/>
            <person name="Puiu D."/>
            <person name="Romero-Severson J."/>
            <person name="Severson D.W."/>
            <person name="Shumway M."/>
            <person name="Sisk P."/>
            <person name="Stolte C."/>
            <person name="Zeng Q."/>
            <person name="Eisenstadt E."/>
            <person name="Fraser-Liggett C."/>
            <person name="Strausberg R."/>
            <person name="Galagan J."/>
            <person name="Birren B."/>
            <person name="Collins F.H."/>
        </authorList>
    </citation>
    <scope>NUCLEOTIDE SEQUENCE [LARGE SCALE GENOMIC DNA]</scope>
    <source>
        <strain evidence="4">JHB</strain>
    </source>
</reference>
<dbReference type="KEGG" id="cqu:CpipJ_CPIJ017144"/>
<dbReference type="VEuPathDB" id="VectorBase:CPIJ017144"/>
<dbReference type="SMART" id="SM00228">
    <property type="entry name" value="PDZ"/>
    <property type="match status" value="1"/>
</dbReference>
<feature type="compositionally biased region" description="Basic residues" evidence="1">
    <location>
        <begin position="1106"/>
        <end position="1117"/>
    </location>
</feature>
<feature type="compositionally biased region" description="Basic and acidic residues" evidence="1">
    <location>
        <begin position="834"/>
        <end position="859"/>
    </location>
</feature>
<feature type="region of interest" description="Disordered" evidence="1">
    <location>
        <begin position="1"/>
        <end position="170"/>
    </location>
</feature>
<dbReference type="STRING" id="7176.B0XCR5"/>
<dbReference type="SUPFAM" id="SSF50156">
    <property type="entry name" value="PDZ domain-like"/>
    <property type="match status" value="1"/>
</dbReference>
<feature type="region of interest" description="Disordered" evidence="1">
    <location>
        <begin position="764"/>
        <end position="1030"/>
    </location>
</feature>
<feature type="compositionally biased region" description="Basic residues" evidence="1">
    <location>
        <begin position="930"/>
        <end position="943"/>
    </location>
</feature>
<feature type="compositionally biased region" description="Polar residues" evidence="1">
    <location>
        <begin position="281"/>
        <end position="311"/>
    </location>
</feature>
<name>B0XCR5_CULQU</name>
<feature type="compositionally biased region" description="Polar residues" evidence="1">
    <location>
        <begin position="487"/>
        <end position="498"/>
    </location>
</feature>
<feature type="compositionally biased region" description="Low complexity" evidence="1">
    <location>
        <begin position="344"/>
        <end position="359"/>
    </location>
</feature>
<organism>
    <name type="scientific">Culex quinquefasciatus</name>
    <name type="common">Southern house mosquito</name>
    <name type="synonym">Culex pungens</name>
    <dbReference type="NCBI Taxonomy" id="7176"/>
    <lineage>
        <taxon>Eukaryota</taxon>
        <taxon>Metazoa</taxon>
        <taxon>Ecdysozoa</taxon>
        <taxon>Arthropoda</taxon>
        <taxon>Hexapoda</taxon>
        <taxon>Insecta</taxon>
        <taxon>Pterygota</taxon>
        <taxon>Neoptera</taxon>
        <taxon>Endopterygota</taxon>
        <taxon>Diptera</taxon>
        <taxon>Nematocera</taxon>
        <taxon>Culicoidea</taxon>
        <taxon>Culicidae</taxon>
        <taxon>Culicinae</taxon>
        <taxon>Culicini</taxon>
        <taxon>Culex</taxon>
        <taxon>Culex</taxon>
    </lineage>
</organism>
<dbReference type="HOGENOM" id="CLU_239652_0_0_1"/>
<dbReference type="EMBL" id="DS232713">
    <property type="protein sequence ID" value="EDS45082.1"/>
    <property type="molecule type" value="Genomic_DNA"/>
</dbReference>
<accession>B0XCR5</accession>
<feature type="compositionally biased region" description="Polar residues" evidence="1">
    <location>
        <begin position="576"/>
        <end position="590"/>
    </location>
</feature>
<feature type="compositionally biased region" description="Basic and acidic residues" evidence="1">
    <location>
        <begin position="1134"/>
        <end position="1150"/>
    </location>
</feature>
<dbReference type="InterPro" id="IPR001478">
    <property type="entry name" value="PDZ"/>
</dbReference>
<proteinExistence type="predicted"/>
<dbReference type="OMA" id="SYETASY"/>
<feature type="compositionally biased region" description="Polar residues" evidence="1">
    <location>
        <begin position="1061"/>
        <end position="1082"/>
    </location>
</feature>
<feature type="compositionally biased region" description="Polar residues" evidence="1">
    <location>
        <begin position="1019"/>
        <end position="1030"/>
    </location>
</feature>
<dbReference type="Proteomes" id="UP000002320">
    <property type="component" value="Unassembled WGS sequence"/>
</dbReference>
<feature type="compositionally biased region" description="Basic and acidic residues" evidence="1">
    <location>
        <begin position="1214"/>
        <end position="1235"/>
    </location>
</feature>
<evidence type="ECO:0000259" key="2">
    <source>
        <dbReference type="PROSITE" id="PS50003"/>
    </source>
</evidence>
<feature type="region of interest" description="Disordered" evidence="1">
    <location>
        <begin position="243"/>
        <end position="315"/>
    </location>
</feature>
<feature type="region of interest" description="Disordered" evidence="1">
    <location>
        <begin position="344"/>
        <end position="594"/>
    </location>
</feature>
<feature type="compositionally biased region" description="Polar residues" evidence="1">
    <location>
        <begin position="988"/>
        <end position="1002"/>
    </location>
</feature>
<feature type="compositionally biased region" description="Basic and acidic residues" evidence="1">
    <location>
        <begin position="420"/>
        <end position="435"/>
    </location>
</feature>
<gene>
    <name evidence="5" type="primary">6050917</name>
    <name evidence="4" type="ORF">CpipJ_CPIJ017144</name>
</gene>
<feature type="compositionally biased region" description="Polar residues" evidence="1">
    <location>
        <begin position="627"/>
        <end position="636"/>
    </location>
</feature>
<feature type="compositionally biased region" description="Basic and acidic residues" evidence="1">
    <location>
        <begin position="710"/>
        <end position="719"/>
    </location>
</feature>
<feature type="compositionally biased region" description="Basic and acidic residues" evidence="1">
    <location>
        <begin position="543"/>
        <end position="560"/>
    </location>
</feature>
<feature type="compositionally biased region" description="Low complexity" evidence="1">
    <location>
        <begin position="789"/>
        <end position="820"/>
    </location>
</feature>
<dbReference type="EnsemblMetazoa" id="CPIJ017144-RA">
    <property type="protein sequence ID" value="CPIJ017144-PA"/>
    <property type="gene ID" value="CPIJ017144"/>
</dbReference>
<dbReference type="Pfam" id="PF00169">
    <property type="entry name" value="PH"/>
    <property type="match status" value="2"/>
</dbReference>
<evidence type="ECO:0000313" key="4">
    <source>
        <dbReference type="EMBL" id="EDS45082.1"/>
    </source>
</evidence>
<feature type="region of interest" description="Disordered" evidence="1">
    <location>
        <begin position="1057"/>
        <end position="1167"/>
    </location>
</feature>
<dbReference type="Pfam" id="PF00595">
    <property type="entry name" value="PDZ"/>
    <property type="match status" value="1"/>
</dbReference>
<evidence type="ECO:0000313" key="5">
    <source>
        <dbReference type="EnsemblMetazoa" id="CPIJ017144-PA"/>
    </source>
</evidence>
<evidence type="ECO:0000256" key="1">
    <source>
        <dbReference type="SAM" id="MobiDB-lite"/>
    </source>
</evidence>
<feature type="compositionally biased region" description="Pro residues" evidence="1">
    <location>
        <begin position="360"/>
        <end position="393"/>
    </location>
</feature>
<evidence type="ECO:0000313" key="6">
    <source>
        <dbReference type="Proteomes" id="UP000002320"/>
    </source>
</evidence>
<dbReference type="PROSITE" id="PS50106">
    <property type="entry name" value="PDZ"/>
    <property type="match status" value="1"/>
</dbReference>
<feature type="compositionally biased region" description="Basic and acidic residues" evidence="1">
    <location>
        <begin position="868"/>
        <end position="877"/>
    </location>
</feature>
<feature type="compositionally biased region" description="Gly residues" evidence="1">
    <location>
        <begin position="19"/>
        <end position="29"/>
    </location>
</feature>
<dbReference type="SUPFAM" id="SSF50729">
    <property type="entry name" value="PH domain-like"/>
    <property type="match status" value="2"/>
</dbReference>
<protein>
    <submittedName>
        <fullName evidence="4 5">Uncharacterized protein</fullName>
    </submittedName>
</protein>
<feature type="compositionally biased region" description="Polar residues" evidence="1">
    <location>
        <begin position="119"/>
        <end position="134"/>
    </location>
</feature>
<feature type="compositionally biased region" description="Low complexity" evidence="1">
    <location>
        <begin position="80"/>
        <end position="108"/>
    </location>
</feature>
<sequence length="1568" mass="174118">MEATKRVKMVSQGAQTNGGLNGASNGAGGRKLTKSLSEAADRLQENGIDGMPLGGVEEPKTPTEHEHLHRTQSEEPPKSPFTITSPPSSTKSSSQLQQHQQYQQYHPQHQQHHFELPTSRASSQMTCHSETSRSGDGYPADRVMTHSRNHSQDSATSYRSTDGSRTSYEAPSYPYEMYDSIVIPRRASHTLSNEPFQVLRRDIEQVHHHGGGHENGSGYQVFETHSLPRRTCIHHKPEEFHTHTLPRRDHHSTHHHHEIIFKDQLKMPPQEVLIPNGSGGINQPNVRSFDSNSLNRRMSSAHASQDKQNQPGRRASYAYVNPADTHSLTRRNSITHQQVQMVQPMIQAQRQQQQQLQQPAPQPVFQPLIKPQPPIFSTPSHPPPSCPITPPNIQPLDMQDDTKSSSDESCSTCESESEKEDDKHEEKEIFIDFKPRVSPIPSPSTLKKKKLQKTLSEGEILLDRSKPTKPTATAASQEHLQSPPETPQQQDSNLQFSETPIKDEGAFLGSPTSSTELRKESFRKRSVSLDEPTSTEYEEDEGQEKGLLEELEADGKDDKMVTAPPSPSREERLSIKSHSPFHSSESLATRDNSDGIWNESQATIMTTSSLTENGKLTPTSKRKNLLLQHQQRSSMDTDALDMEDIADHPLPPLPVAIIPSGASLQGVSITTQTGVIPSLATGPVTSPSGPMPTATVKPTPSIAVIPSLSIEREERDLKMKQKTATLRRPSRPLSPSKRRGSDQKKLPKVEPLIHRLARVDAICEDTPPIEERGSSSGIPQIPPLPKPSPAHSVSSSSSESFKRTSSAAATATAIKKTSPSRPTIPKTLPGKVKVKPESISDDERSEKRYSSSHDEKDLKGSLARPGRRGRDWNEEERRRKKSTFKLEFDKDSIKTYTTPMLRQPSPGFKKLSPEDKGAMNVLDGTSPSSKQKRFRPKTRKSPRSRTATGDEAGTPMRRSKTPLIRSPEKPQGSTIPTHVVVPKLSPAQYYSQLKSPPATTGSPRKAKISPDQQRLKAISTESLRSVSPGSDSVFYSEADALSHSEAQAHCHHCGKEVAEQAGTTTSVPGESEESLGTLTLDSTDGDRPDIVQPPEGFADSPDCTKTPHHRLYKKMDKRFRSEDRHADRSRHFKSRQEYRAKSEERNKEDPESSGSLRPAGSSPCVAPVAPYSEHQVEPEQGVYHGNYRAGLWICIADRDVWRRNDLPGSGGEGSFDRPPREAGADRRGSTDSEKEFRKKYQAITHRLVHRKSCVEMYRRQNTNSFETDKTVVVNRKSGEFGFRIHGSKPVVVSAIEPDTPAESSGLEVGDIVLSVNTISVIDKSHSEVVKIAHAGSDTLQLEVARTIGVLSPLEDSTTNPAIYAGFLWRQSTTTPGKWVRRWFSLRPDHCMYYYKSEADNQPIGAVILTNHKVERLTVEGAGRPFAFAVDTEEGTKVQLAGDTEEAASRWMAIIGHAAQQSDPWLENSARNLRLSPSGIGKPDCIGPLTKLGSKWRSWTKRYCVLKDAVLYFYHEANSKNAFGMACLQGYRVQPSSAGGKKYAFEIVPPELTLRHYYFHTDTEMDKKR</sequence>
<dbReference type="VEuPathDB" id="VectorBase:CQUJHB018424"/>
<feature type="compositionally biased region" description="Basic and acidic residues" evidence="1">
    <location>
        <begin position="739"/>
        <end position="752"/>
    </location>
</feature>
<dbReference type="PANTHER" id="PTHR47644">
    <property type="entry name" value="AGAP008221-PA"/>
    <property type="match status" value="1"/>
</dbReference>
<feature type="region of interest" description="Disordered" evidence="1">
    <location>
        <begin position="1207"/>
        <end position="1235"/>
    </location>
</feature>
<feature type="compositionally biased region" description="Basic residues" evidence="1">
    <location>
        <begin position="244"/>
        <end position="257"/>
    </location>
</feature>
<dbReference type="PANTHER" id="PTHR47644:SF1">
    <property type="entry name" value="PDZ DOMAIN-CONTAINING PROTEIN"/>
    <property type="match status" value="1"/>
</dbReference>
<dbReference type="InParanoid" id="B0XCR5"/>
<dbReference type="FunCoup" id="B0XCR5">
    <property type="interactions" value="17"/>
</dbReference>
<dbReference type="InterPro" id="IPR036034">
    <property type="entry name" value="PDZ_sf"/>
</dbReference>
<reference evidence="5" key="2">
    <citation type="submission" date="2021-02" db="UniProtKB">
        <authorList>
            <consortium name="EnsemblMetazoa"/>
        </authorList>
    </citation>
    <scope>IDENTIFICATION</scope>
    <source>
        <strain evidence="5">JHB</strain>
    </source>
</reference>
<dbReference type="SMART" id="SM00233">
    <property type="entry name" value="PH"/>
    <property type="match status" value="2"/>
</dbReference>
<feature type="region of interest" description="Disordered" evidence="1">
    <location>
        <begin position="681"/>
        <end position="700"/>
    </location>
</feature>
<dbReference type="CDD" id="cd00136">
    <property type="entry name" value="PDZ_canonical"/>
    <property type="match status" value="1"/>
</dbReference>
<dbReference type="Gene3D" id="2.30.29.30">
    <property type="entry name" value="Pleckstrin-homology domain (PH domain)/Phosphotyrosine-binding domain (PTB)"/>
    <property type="match status" value="2"/>
</dbReference>
<feature type="compositionally biased region" description="Basic and acidic residues" evidence="1">
    <location>
        <begin position="57"/>
        <end position="77"/>
    </location>
</feature>
<dbReference type="InterPro" id="IPR011993">
    <property type="entry name" value="PH-like_dom_sf"/>
</dbReference>
<dbReference type="eggNOG" id="KOG3528">
    <property type="taxonomic scope" value="Eukaryota"/>
</dbReference>
<feature type="compositionally biased region" description="Polar residues" evidence="1">
    <location>
        <begin position="152"/>
        <end position="169"/>
    </location>
</feature>
<feature type="compositionally biased region" description="Polar residues" evidence="1">
    <location>
        <begin position="468"/>
        <end position="480"/>
    </location>
</feature>